<evidence type="ECO:0000313" key="3">
    <source>
        <dbReference type="Proteomes" id="UP000535589"/>
    </source>
</evidence>
<dbReference type="EMBL" id="JABAIK010000026">
    <property type="protein sequence ID" value="NLS14681.1"/>
    <property type="molecule type" value="Genomic_DNA"/>
</dbReference>
<organism evidence="2 3">
    <name type="scientific">Vibrio agarilyticus</name>
    <dbReference type="NCBI Taxonomy" id="2726741"/>
    <lineage>
        <taxon>Bacteria</taxon>
        <taxon>Pseudomonadati</taxon>
        <taxon>Pseudomonadota</taxon>
        <taxon>Gammaproteobacteria</taxon>
        <taxon>Vibrionales</taxon>
        <taxon>Vibrionaceae</taxon>
        <taxon>Vibrio</taxon>
    </lineage>
</organism>
<feature type="transmembrane region" description="Helical" evidence="1">
    <location>
        <begin position="6"/>
        <end position="23"/>
    </location>
</feature>
<feature type="transmembrane region" description="Helical" evidence="1">
    <location>
        <begin position="44"/>
        <end position="61"/>
    </location>
</feature>
<evidence type="ECO:0000256" key="1">
    <source>
        <dbReference type="SAM" id="Phobius"/>
    </source>
</evidence>
<gene>
    <name evidence="2" type="ORF">HGP28_17615</name>
</gene>
<dbReference type="Proteomes" id="UP000535589">
    <property type="component" value="Unassembled WGS sequence"/>
</dbReference>
<dbReference type="PANTHER" id="PTHR38602">
    <property type="entry name" value="INNER MEMBRANE PROTEIN-RELATED"/>
    <property type="match status" value="1"/>
</dbReference>
<evidence type="ECO:0000313" key="2">
    <source>
        <dbReference type="EMBL" id="NLS14681.1"/>
    </source>
</evidence>
<dbReference type="PANTHER" id="PTHR38602:SF1">
    <property type="entry name" value="INNER MEMBRANE PROTEIN"/>
    <property type="match status" value="1"/>
</dbReference>
<protein>
    <submittedName>
        <fullName evidence="2">DUF2065 family protein</fullName>
    </submittedName>
</protein>
<reference evidence="2 3" key="1">
    <citation type="submission" date="2020-04" db="EMBL/GenBank/DDBJ databases">
        <title>Vibrio sp. SM6, a novel species isolated from seawater.</title>
        <authorList>
            <person name="Wang X."/>
        </authorList>
    </citation>
    <scope>NUCLEOTIDE SEQUENCE [LARGE SCALE GENOMIC DNA]</scope>
    <source>
        <strain evidence="2 3">SM6</strain>
    </source>
</reference>
<proteinExistence type="predicted"/>
<keyword evidence="3" id="KW-1185">Reference proteome</keyword>
<sequence>MMENIAFIIGCVLIIEGVGPLVLPKQWRSAIREISQQPDVRLRRYGGALVVAGAVTIWMFMPK</sequence>
<keyword evidence="1" id="KW-0472">Membrane</keyword>
<dbReference type="AlphaFoldDB" id="A0A7X8YIK8"/>
<name>A0A7X8YIK8_9VIBR</name>
<dbReference type="RefSeq" id="WP_168837772.1">
    <property type="nucleotide sequence ID" value="NZ_JABAIK010000026.1"/>
</dbReference>
<comment type="caution">
    <text evidence="2">The sequence shown here is derived from an EMBL/GenBank/DDBJ whole genome shotgun (WGS) entry which is preliminary data.</text>
</comment>
<keyword evidence="1" id="KW-0812">Transmembrane</keyword>
<accession>A0A7X8YIK8</accession>
<keyword evidence="1" id="KW-1133">Transmembrane helix</keyword>
<dbReference type="InterPro" id="IPR019201">
    <property type="entry name" value="DUF2065"/>
</dbReference>
<dbReference type="Pfam" id="PF09838">
    <property type="entry name" value="DUF2065"/>
    <property type="match status" value="1"/>
</dbReference>